<dbReference type="Pfam" id="PF01424">
    <property type="entry name" value="R3H"/>
    <property type="match status" value="1"/>
</dbReference>
<dbReference type="WBParaSite" id="DME_0000059701-mRNA-1">
    <property type="protein sequence ID" value="DME_0000059701-mRNA-1"/>
    <property type="gene ID" value="DME_0000059701"/>
</dbReference>
<evidence type="ECO:0000313" key="4">
    <source>
        <dbReference type="Proteomes" id="UP000038040"/>
    </source>
</evidence>
<dbReference type="Proteomes" id="UP000274756">
    <property type="component" value="Unassembled WGS sequence"/>
</dbReference>
<dbReference type="InterPro" id="IPR051937">
    <property type="entry name" value="R3H_domain_containing"/>
</dbReference>
<sequence>MMNDFADSNNEIYTDSTGIDLYSFIVNTLHKNAKDRIMLLHLEEHMTMLINDNTRNSHKFPAMSSYNRMLVHRVAAFFGLDHNVDQNGTAVVVNKTAQTRIPDVKFASLIKNDYYTDESRRLRRDAQSYEEVDWFFDFNFINNIASFQVHSCFHQSFIFSL</sequence>
<dbReference type="CDD" id="cd02642">
    <property type="entry name" value="R3H_encore_like"/>
    <property type="match status" value="1"/>
</dbReference>
<name>A0A158Q2Q2_DRAME</name>
<dbReference type="PROSITE" id="PS51061">
    <property type="entry name" value="R3H"/>
    <property type="match status" value="1"/>
</dbReference>
<organism evidence="4 6">
    <name type="scientific">Dracunculus medinensis</name>
    <name type="common">Guinea worm</name>
    <dbReference type="NCBI Taxonomy" id="318479"/>
    <lineage>
        <taxon>Eukaryota</taxon>
        <taxon>Metazoa</taxon>
        <taxon>Ecdysozoa</taxon>
        <taxon>Nematoda</taxon>
        <taxon>Chromadorea</taxon>
        <taxon>Rhabditida</taxon>
        <taxon>Spirurina</taxon>
        <taxon>Dracunculoidea</taxon>
        <taxon>Dracunculidae</taxon>
        <taxon>Dracunculus</taxon>
    </lineage>
</organism>
<keyword evidence="1" id="KW-0597">Phosphoprotein</keyword>
<evidence type="ECO:0000256" key="1">
    <source>
        <dbReference type="ARBA" id="ARBA00022553"/>
    </source>
</evidence>
<gene>
    <name evidence="3" type="ORF">DME_LOCUS4957</name>
</gene>
<dbReference type="GO" id="GO:0003676">
    <property type="term" value="F:nucleic acid binding"/>
    <property type="evidence" value="ECO:0007669"/>
    <property type="project" value="UniProtKB-UniRule"/>
</dbReference>
<dbReference type="EMBL" id="UYYG01001151">
    <property type="protein sequence ID" value="VDN54984.1"/>
    <property type="molecule type" value="Genomic_DNA"/>
</dbReference>
<protein>
    <submittedName>
        <fullName evidence="6">R3H domain-containing protein</fullName>
    </submittedName>
</protein>
<dbReference type="SMART" id="SM00393">
    <property type="entry name" value="R3H"/>
    <property type="match status" value="1"/>
</dbReference>
<dbReference type="PANTHER" id="PTHR15672:SF8">
    <property type="entry name" value="PROTEIN ENCORE"/>
    <property type="match status" value="1"/>
</dbReference>
<dbReference type="PANTHER" id="PTHR15672">
    <property type="entry name" value="CAMP-REGULATED PHOSPHOPROTEIN 21 RELATED R3H DOMAIN CONTAINING PROTEIN"/>
    <property type="match status" value="1"/>
</dbReference>
<dbReference type="InterPro" id="IPR001374">
    <property type="entry name" value="R3H_dom"/>
</dbReference>
<evidence type="ECO:0000313" key="5">
    <source>
        <dbReference type="Proteomes" id="UP000274756"/>
    </source>
</evidence>
<dbReference type="OrthoDB" id="278430at2759"/>
<dbReference type="Gene3D" id="3.30.1370.50">
    <property type="entry name" value="R3H-like domain"/>
    <property type="match status" value="1"/>
</dbReference>
<evidence type="ECO:0000313" key="3">
    <source>
        <dbReference type="EMBL" id="VDN54984.1"/>
    </source>
</evidence>
<dbReference type="STRING" id="318479.A0A158Q2Q2"/>
<evidence type="ECO:0000259" key="2">
    <source>
        <dbReference type="PROSITE" id="PS51061"/>
    </source>
</evidence>
<dbReference type="AlphaFoldDB" id="A0A158Q2Q2"/>
<feature type="domain" description="R3H" evidence="2">
    <location>
        <begin position="36"/>
        <end position="99"/>
    </location>
</feature>
<evidence type="ECO:0000313" key="6">
    <source>
        <dbReference type="WBParaSite" id="DME_0000059701-mRNA-1"/>
    </source>
</evidence>
<dbReference type="Proteomes" id="UP000038040">
    <property type="component" value="Unplaced"/>
</dbReference>
<reference evidence="3 5" key="2">
    <citation type="submission" date="2018-11" db="EMBL/GenBank/DDBJ databases">
        <authorList>
            <consortium name="Pathogen Informatics"/>
        </authorList>
    </citation>
    <scope>NUCLEOTIDE SEQUENCE [LARGE SCALE GENOMIC DNA]</scope>
</reference>
<keyword evidence="5" id="KW-1185">Reference proteome</keyword>
<reference evidence="6" key="1">
    <citation type="submission" date="2016-04" db="UniProtKB">
        <authorList>
            <consortium name="WormBaseParasite"/>
        </authorList>
    </citation>
    <scope>IDENTIFICATION</scope>
</reference>
<proteinExistence type="predicted"/>
<accession>A0A158Q2Q2</accession>
<dbReference type="SUPFAM" id="SSF82708">
    <property type="entry name" value="R3H domain"/>
    <property type="match status" value="1"/>
</dbReference>
<dbReference type="InterPro" id="IPR036867">
    <property type="entry name" value="R3H_dom_sf"/>
</dbReference>